<comment type="subcellular location">
    <subcellularLocation>
        <location evidence="1">Cytoplasm</location>
    </subcellularLocation>
</comment>
<protein>
    <recommendedName>
        <fullName evidence="9">HTH luxR-type domain-containing protein</fullName>
    </recommendedName>
</protein>
<dbReference type="Gene3D" id="1.25.40.10">
    <property type="entry name" value="Tetratricopeptide repeat domain"/>
    <property type="match status" value="2"/>
</dbReference>
<keyword evidence="3" id="KW-0677">Repeat</keyword>
<dbReference type="InterPro" id="IPR019734">
    <property type="entry name" value="TPR_rpt"/>
</dbReference>
<keyword evidence="6" id="KW-0472">Membrane</keyword>
<evidence type="ECO:0000256" key="6">
    <source>
        <dbReference type="SAM" id="Phobius"/>
    </source>
</evidence>
<feature type="transmembrane region" description="Helical" evidence="6">
    <location>
        <begin position="368"/>
        <end position="388"/>
    </location>
</feature>
<reference evidence="7" key="2">
    <citation type="journal article" date="2021" name="PeerJ">
        <title>Extensive microbial diversity within the chicken gut microbiome revealed by metagenomics and culture.</title>
        <authorList>
            <person name="Gilroy R."/>
            <person name="Ravi A."/>
            <person name="Getino M."/>
            <person name="Pursley I."/>
            <person name="Horton D.L."/>
            <person name="Alikhan N.F."/>
            <person name="Baker D."/>
            <person name="Gharbi K."/>
            <person name="Hall N."/>
            <person name="Watson M."/>
            <person name="Adriaenssens E.M."/>
            <person name="Foster-Nyarko E."/>
            <person name="Jarju S."/>
            <person name="Secka A."/>
            <person name="Antonio M."/>
            <person name="Oren A."/>
            <person name="Chaudhuri R.R."/>
            <person name="La Ragione R."/>
            <person name="Hildebrand F."/>
            <person name="Pallen M.J."/>
        </authorList>
    </citation>
    <scope>NUCLEOTIDE SEQUENCE</scope>
    <source>
        <strain evidence="7">B3-2255</strain>
    </source>
</reference>
<keyword evidence="6" id="KW-0812">Transmembrane</keyword>
<dbReference type="InterPro" id="IPR016032">
    <property type="entry name" value="Sig_transdc_resp-reg_C-effctor"/>
</dbReference>
<evidence type="ECO:0000256" key="4">
    <source>
        <dbReference type="ARBA" id="ARBA00022803"/>
    </source>
</evidence>
<accession>A0A9D9NQ02</accession>
<dbReference type="PANTHER" id="PTHR46630">
    <property type="entry name" value="TETRATRICOPEPTIDE REPEAT PROTEIN 29"/>
    <property type="match status" value="1"/>
</dbReference>
<dbReference type="Proteomes" id="UP000823772">
    <property type="component" value="Unassembled WGS sequence"/>
</dbReference>
<dbReference type="AlphaFoldDB" id="A0A9D9NQ02"/>
<evidence type="ECO:0008006" key="9">
    <source>
        <dbReference type="Google" id="ProtNLM"/>
    </source>
</evidence>
<evidence type="ECO:0000256" key="5">
    <source>
        <dbReference type="ARBA" id="ARBA00038253"/>
    </source>
</evidence>
<keyword evidence="6" id="KW-1133">Transmembrane helix</keyword>
<dbReference type="GO" id="GO:0006355">
    <property type="term" value="P:regulation of DNA-templated transcription"/>
    <property type="evidence" value="ECO:0007669"/>
    <property type="project" value="InterPro"/>
</dbReference>
<keyword evidence="2" id="KW-0963">Cytoplasm</keyword>
<gene>
    <name evidence="7" type="ORF">IAC87_01185</name>
</gene>
<organism evidence="7 8">
    <name type="scientific">Candidatus Merdivivens faecigallinarum</name>
    <dbReference type="NCBI Taxonomy" id="2840871"/>
    <lineage>
        <taxon>Bacteria</taxon>
        <taxon>Pseudomonadati</taxon>
        <taxon>Bacteroidota</taxon>
        <taxon>Bacteroidia</taxon>
        <taxon>Bacteroidales</taxon>
        <taxon>Muribaculaceae</taxon>
        <taxon>Muribaculaceae incertae sedis</taxon>
        <taxon>Candidatus Merdivivens</taxon>
    </lineage>
</organism>
<evidence type="ECO:0000256" key="2">
    <source>
        <dbReference type="ARBA" id="ARBA00022490"/>
    </source>
</evidence>
<dbReference type="SMART" id="SM00028">
    <property type="entry name" value="TPR"/>
    <property type="match status" value="4"/>
</dbReference>
<proteinExistence type="inferred from homology"/>
<evidence type="ECO:0000256" key="3">
    <source>
        <dbReference type="ARBA" id="ARBA00022737"/>
    </source>
</evidence>
<comment type="similarity">
    <text evidence="5">Belongs to the Rap family.</text>
</comment>
<dbReference type="EMBL" id="JADILY010000019">
    <property type="protein sequence ID" value="MBO8481143.1"/>
    <property type="molecule type" value="Genomic_DNA"/>
</dbReference>
<evidence type="ECO:0000256" key="1">
    <source>
        <dbReference type="ARBA" id="ARBA00004496"/>
    </source>
</evidence>
<dbReference type="GO" id="GO:0005737">
    <property type="term" value="C:cytoplasm"/>
    <property type="evidence" value="ECO:0007669"/>
    <property type="project" value="UniProtKB-SubCell"/>
</dbReference>
<evidence type="ECO:0000313" key="7">
    <source>
        <dbReference type="EMBL" id="MBO8481143.1"/>
    </source>
</evidence>
<sequence>MFFTICAFRADCVYNADTLSAVSIIDGGDIVLYDLYSQNKDNDEGPVYARMFLERADTASTDIRIAEVWDYMGRWYESQTKTNDAIDALEKARKIYRFNSDIHMAAIEELKLAGLYLKNDMYHKTLDYVLKAQEVLIKEKDIPHILDCYNILGIVYYVCMEYDKAKQYFDIFASGARNISDTSRMISAMNNAARLANTVHDTVMTNKLIQEATTLCAEQGDSVKLGKLYLNFFEAYIDNGDVDKAERYLHLAKPLIKTDGDKGEYYMKLGYITSLVGKRQKAIACLNKALDYLKAGEFKNEKQYCFNLLHRLYAAENDWEDAYKALNGYYMIDDSRENNEIILELFRYQSDLEASKTEEKLKESRNRMTIIFISGVGILLIGGIYLIMNVKKRKLKVEHFKSELANQEKMLEMKKLQQYYIDKMAEDTVDKLIRLKADIKDVSVKNKVNQICRNLVQSKVDDDKWKEVSQFIPEYNSEFYHNLIREFPDLTINERRLCTLLNKNMTTKEISEITKQSLQSINTARGRLRAKLGLTDSKITLQEFLSRYN</sequence>
<evidence type="ECO:0000313" key="8">
    <source>
        <dbReference type="Proteomes" id="UP000823772"/>
    </source>
</evidence>
<dbReference type="SUPFAM" id="SSF48452">
    <property type="entry name" value="TPR-like"/>
    <property type="match status" value="2"/>
</dbReference>
<reference evidence="7" key="1">
    <citation type="submission" date="2020-10" db="EMBL/GenBank/DDBJ databases">
        <authorList>
            <person name="Gilroy R."/>
        </authorList>
    </citation>
    <scope>NUCLEOTIDE SEQUENCE</scope>
    <source>
        <strain evidence="7">B3-2255</strain>
    </source>
</reference>
<dbReference type="GO" id="GO:0003677">
    <property type="term" value="F:DNA binding"/>
    <property type="evidence" value="ECO:0007669"/>
    <property type="project" value="InterPro"/>
</dbReference>
<comment type="caution">
    <text evidence="7">The sequence shown here is derived from an EMBL/GenBank/DDBJ whole genome shotgun (WGS) entry which is preliminary data.</text>
</comment>
<dbReference type="PANTHER" id="PTHR46630:SF1">
    <property type="entry name" value="TETRATRICOPEPTIDE REPEAT PROTEIN 29"/>
    <property type="match status" value="1"/>
</dbReference>
<dbReference type="InterPro" id="IPR011990">
    <property type="entry name" value="TPR-like_helical_dom_sf"/>
</dbReference>
<dbReference type="InterPro" id="IPR051476">
    <property type="entry name" value="Bac_ResReg_Asp_Phosphatase"/>
</dbReference>
<keyword evidence="4" id="KW-0802">TPR repeat</keyword>
<dbReference type="SUPFAM" id="SSF46894">
    <property type="entry name" value="C-terminal effector domain of the bipartite response regulators"/>
    <property type="match status" value="1"/>
</dbReference>
<name>A0A9D9NQ02_9BACT</name>